<comment type="caution">
    <text evidence="1">The sequence shown here is derived from an EMBL/GenBank/DDBJ whole genome shotgun (WGS) entry which is preliminary data.</text>
</comment>
<keyword evidence="2" id="KW-1185">Reference proteome</keyword>
<reference evidence="1 2" key="1">
    <citation type="journal article" date="2019" name="Genome Biol. Evol.">
        <title>Insights into the evolution of the New World diploid cottons (Gossypium, subgenus Houzingenia) based on genome sequencing.</title>
        <authorList>
            <person name="Grover C.E."/>
            <person name="Arick M.A. 2nd"/>
            <person name="Thrash A."/>
            <person name="Conover J.L."/>
            <person name="Sanders W.S."/>
            <person name="Peterson D.G."/>
            <person name="Frelichowski J.E."/>
            <person name="Scheffler J.A."/>
            <person name="Scheffler B.E."/>
            <person name="Wendel J.F."/>
        </authorList>
    </citation>
    <scope>NUCLEOTIDE SEQUENCE [LARGE SCALE GENOMIC DNA]</scope>
    <source>
        <strain evidence="1">185</strain>
        <tissue evidence="1">Leaf</tissue>
    </source>
</reference>
<dbReference type="PANTHER" id="PTHR48200:SF1">
    <property type="entry name" value="AMINOTRANSFERASE-LIKE PLANT MOBILE DOMAIN-CONTAINING PROTEIN"/>
    <property type="match status" value="1"/>
</dbReference>
<name>A0A7J8XGM2_GOSAI</name>
<protein>
    <submittedName>
        <fullName evidence="1">Uncharacterized protein</fullName>
    </submittedName>
</protein>
<accession>A0A7J8XGM2</accession>
<dbReference type="AlphaFoldDB" id="A0A7J8XGM2"/>
<evidence type="ECO:0000313" key="2">
    <source>
        <dbReference type="Proteomes" id="UP000593577"/>
    </source>
</evidence>
<gene>
    <name evidence="1" type="ORF">Goari_014043</name>
</gene>
<organism evidence="1 2">
    <name type="scientific">Gossypium aridum</name>
    <name type="common">American cotton</name>
    <name type="synonym">Erioxylum aridum</name>
    <dbReference type="NCBI Taxonomy" id="34290"/>
    <lineage>
        <taxon>Eukaryota</taxon>
        <taxon>Viridiplantae</taxon>
        <taxon>Streptophyta</taxon>
        <taxon>Embryophyta</taxon>
        <taxon>Tracheophyta</taxon>
        <taxon>Spermatophyta</taxon>
        <taxon>Magnoliopsida</taxon>
        <taxon>eudicotyledons</taxon>
        <taxon>Gunneridae</taxon>
        <taxon>Pentapetalae</taxon>
        <taxon>rosids</taxon>
        <taxon>malvids</taxon>
        <taxon>Malvales</taxon>
        <taxon>Malvaceae</taxon>
        <taxon>Malvoideae</taxon>
        <taxon>Gossypium</taxon>
    </lineage>
</organism>
<dbReference type="EMBL" id="JABFAA010000007">
    <property type="protein sequence ID" value="MBA0686441.1"/>
    <property type="molecule type" value="Genomic_DNA"/>
</dbReference>
<evidence type="ECO:0000313" key="1">
    <source>
        <dbReference type="EMBL" id="MBA0686441.1"/>
    </source>
</evidence>
<dbReference type="PANTHER" id="PTHR48200">
    <property type="entry name" value="PROTEIN, PUTATIVE-RELATED"/>
    <property type="match status" value="1"/>
</dbReference>
<proteinExistence type="predicted"/>
<dbReference type="Proteomes" id="UP000593577">
    <property type="component" value="Unassembled WGS sequence"/>
</dbReference>
<sequence>MIQADKAYSRAANVSTFLKKLMSITWMRLTIFPKVLRHIDEVVSNLFDRLDKRVMPVLVILAKTFRSLSACRRASE</sequence>